<feature type="compositionally biased region" description="Basic residues" evidence="1">
    <location>
        <begin position="167"/>
        <end position="181"/>
    </location>
</feature>
<reference evidence="2 3" key="1">
    <citation type="submission" date="2019-01" db="EMBL/GenBank/DDBJ databases">
        <title>Sequencing of cultivated peanut Arachis hypogaea provides insights into genome evolution and oil improvement.</title>
        <authorList>
            <person name="Chen X."/>
        </authorList>
    </citation>
    <scope>NUCLEOTIDE SEQUENCE [LARGE SCALE GENOMIC DNA]</scope>
    <source>
        <strain evidence="3">cv. Fuhuasheng</strain>
        <tissue evidence="2">Leaves</tissue>
    </source>
</reference>
<proteinExistence type="predicted"/>
<evidence type="ECO:0008006" key="4">
    <source>
        <dbReference type="Google" id="ProtNLM"/>
    </source>
</evidence>
<keyword evidence="3" id="KW-1185">Reference proteome</keyword>
<protein>
    <recommendedName>
        <fullName evidence="4">Transposase MuDR plant domain-containing protein</fullName>
    </recommendedName>
</protein>
<feature type="compositionally biased region" description="Polar residues" evidence="1">
    <location>
        <begin position="195"/>
        <end position="210"/>
    </location>
</feature>
<evidence type="ECO:0000313" key="2">
    <source>
        <dbReference type="EMBL" id="RYR15551.1"/>
    </source>
</evidence>
<accession>A0A444ZMV9</accession>
<comment type="caution">
    <text evidence="2">The sequence shown here is derived from an EMBL/GenBank/DDBJ whole genome shotgun (WGS) entry which is preliminary data.</text>
</comment>
<sequence>MASYAGRDKYEVYSTQDNRDKFVMDLKDHECSCRKFRLTDVKNYINNYYKKETYVNCYQHVIYSINGLNLWEHSQNDDVLPLVFRKSIGCPKLSRNKTGDEPRNTGSLSKLSREGQQQKCSYYFALGHNKRSSSRKRKKKAAQPFKKNANITRTSTCTTRTVNPIKSRSKAATRTQPKRKNNAQESRTSSKRAKCTNNNSQPQLSIITHHSPSRRTLKYMAKTPPRA</sequence>
<feature type="compositionally biased region" description="Low complexity" evidence="1">
    <location>
        <begin position="142"/>
        <end position="161"/>
    </location>
</feature>
<gene>
    <name evidence="2" type="ORF">Ahy_B04g072359</name>
</gene>
<name>A0A444ZMV9_ARAHY</name>
<evidence type="ECO:0000256" key="1">
    <source>
        <dbReference type="SAM" id="MobiDB-lite"/>
    </source>
</evidence>
<dbReference type="AlphaFoldDB" id="A0A444ZMV9"/>
<organism evidence="2 3">
    <name type="scientific">Arachis hypogaea</name>
    <name type="common">Peanut</name>
    <dbReference type="NCBI Taxonomy" id="3818"/>
    <lineage>
        <taxon>Eukaryota</taxon>
        <taxon>Viridiplantae</taxon>
        <taxon>Streptophyta</taxon>
        <taxon>Embryophyta</taxon>
        <taxon>Tracheophyta</taxon>
        <taxon>Spermatophyta</taxon>
        <taxon>Magnoliopsida</taxon>
        <taxon>eudicotyledons</taxon>
        <taxon>Gunneridae</taxon>
        <taxon>Pentapetalae</taxon>
        <taxon>rosids</taxon>
        <taxon>fabids</taxon>
        <taxon>Fabales</taxon>
        <taxon>Fabaceae</taxon>
        <taxon>Papilionoideae</taxon>
        <taxon>50 kb inversion clade</taxon>
        <taxon>dalbergioids sensu lato</taxon>
        <taxon>Dalbergieae</taxon>
        <taxon>Pterocarpus clade</taxon>
        <taxon>Arachis</taxon>
    </lineage>
</organism>
<feature type="region of interest" description="Disordered" evidence="1">
    <location>
        <begin position="93"/>
        <end position="114"/>
    </location>
</feature>
<feature type="compositionally biased region" description="Polar residues" evidence="1">
    <location>
        <begin position="104"/>
        <end position="114"/>
    </location>
</feature>
<dbReference type="EMBL" id="SDMP01000014">
    <property type="protein sequence ID" value="RYR15551.1"/>
    <property type="molecule type" value="Genomic_DNA"/>
</dbReference>
<feature type="compositionally biased region" description="Basic residues" evidence="1">
    <location>
        <begin position="129"/>
        <end position="141"/>
    </location>
</feature>
<feature type="region of interest" description="Disordered" evidence="1">
    <location>
        <begin position="129"/>
        <end position="227"/>
    </location>
</feature>
<evidence type="ECO:0000313" key="3">
    <source>
        <dbReference type="Proteomes" id="UP000289738"/>
    </source>
</evidence>
<dbReference type="Proteomes" id="UP000289738">
    <property type="component" value="Chromosome B04"/>
</dbReference>